<dbReference type="PANTHER" id="PTHR33154:SF33">
    <property type="entry name" value="TRANSCRIPTIONAL REPRESSOR SDPR"/>
    <property type="match status" value="1"/>
</dbReference>
<dbReference type="CDD" id="cd00090">
    <property type="entry name" value="HTH_ARSR"/>
    <property type="match status" value="1"/>
</dbReference>
<dbReference type="PANTHER" id="PTHR33154">
    <property type="entry name" value="TRANSCRIPTIONAL REGULATOR, ARSR FAMILY"/>
    <property type="match status" value="1"/>
</dbReference>
<organism evidence="5 6">
    <name type="scientific">Clostridium rhizosphaerae</name>
    <dbReference type="NCBI Taxonomy" id="2803861"/>
    <lineage>
        <taxon>Bacteria</taxon>
        <taxon>Bacillati</taxon>
        <taxon>Bacillota</taxon>
        <taxon>Clostridia</taxon>
        <taxon>Eubacteriales</taxon>
        <taxon>Clostridiaceae</taxon>
        <taxon>Clostridium</taxon>
    </lineage>
</organism>
<dbReference type="InterPro" id="IPR001845">
    <property type="entry name" value="HTH_ArsR_DNA-bd_dom"/>
</dbReference>
<dbReference type="InterPro" id="IPR036390">
    <property type="entry name" value="WH_DNA-bd_sf"/>
</dbReference>
<evidence type="ECO:0000256" key="1">
    <source>
        <dbReference type="ARBA" id="ARBA00023015"/>
    </source>
</evidence>
<evidence type="ECO:0000256" key="3">
    <source>
        <dbReference type="ARBA" id="ARBA00023163"/>
    </source>
</evidence>
<dbReference type="PROSITE" id="PS50987">
    <property type="entry name" value="HTH_ARSR_2"/>
    <property type="match status" value="1"/>
</dbReference>
<accession>A0ABS1T8R6</accession>
<keyword evidence="6" id="KW-1185">Reference proteome</keyword>
<dbReference type="Proteomes" id="UP000632377">
    <property type="component" value="Unassembled WGS sequence"/>
</dbReference>
<dbReference type="SUPFAM" id="SSF46785">
    <property type="entry name" value="Winged helix' DNA-binding domain"/>
    <property type="match status" value="1"/>
</dbReference>
<dbReference type="Gene3D" id="1.10.10.10">
    <property type="entry name" value="Winged helix-like DNA-binding domain superfamily/Winged helix DNA-binding domain"/>
    <property type="match status" value="1"/>
</dbReference>
<dbReference type="InterPro" id="IPR036388">
    <property type="entry name" value="WH-like_DNA-bd_sf"/>
</dbReference>
<dbReference type="EMBL" id="JAESWC010000002">
    <property type="protein sequence ID" value="MBL4935695.1"/>
    <property type="molecule type" value="Genomic_DNA"/>
</dbReference>
<dbReference type="InterPro" id="IPR051081">
    <property type="entry name" value="HTH_MetalResp_TranReg"/>
</dbReference>
<keyword evidence="1" id="KW-0805">Transcription regulation</keyword>
<sequence length="370" mass="43907">MIFIKAIHEQILKNAKFVLNPCLEFACALGAVGKRENIFDMAREMNFTIDKSDEKLLDELEKGMSKYIRNEMEYFFGVCDIGVLVAAYISDYEDINTVYKFLDIFDKEDVKVLYKYLGGIFIASELPKLNSDWDEVKSDIYKMKAYIEAAKVENINAKGKLLECMDNPEETKQRLSFFFKQFYEKSYLQVESIVLNEIKEAEKQYKKIMESSPEEFISKYFFNFFKIENKSWNYKLNIHLSLFLNIYFWTVNLHDYKEKQGWVVVGIRTYKFFYQKEAFEKVDRFLKVLGDKRRVDIVKMLSHKPYYGYEIAAKLELTPATVNYHINLLMDAGILTFDREENKVYYTLNKDRVKELLNETSMMLINEPLK</sequence>
<evidence type="ECO:0000313" key="6">
    <source>
        <dbReference type="Proteomes" id="UP000632377"/>
    </source>
</evidence>
<comment type="caution">
    <text evidence="5">The sequence shown here is derived from an EMBL/GenBank/DDBJ whole genome shotgun (WGS) entry which is preliminary data.</text>
</comment>
<evidence type="ECO:0000256" key="2">
    <source>
        <dbReference type="ARBA" id="ARBA00023125"/>
    </source>
</evidence>
<keyword evidence="3" id="KW-0804">Transcription</keyword>
<name>A0ABS1T8R6_9CLOT</name>
<keyword evidence="2" id="KW-0238">DNA-binding</keyword>
<evidence type="ECO:0000313" key="5">
    <source>
        <dbReference type="EMBL" id="MBL4935695.1"/>
    </source>
</evidence>
<proteinExistence type="predicted"/>
<dbReference type="SMART" id="SM00418">
    <property type="entry name" value="HTH_ARSR"/>
    <property type="match status" value="1"/>
</dbReference>
<dbReference type="RefSeq" id="WP_202748288.1">
    <property type="nucleotide sequence ID" value="NZ_JAESWC010000002.1"/>
</dbReference>
<dbReference type="InterPro" id="IPR011991">
    <property type="entry name" value="ArsR-like_HTH"/>
</dbReference>
<dbReference type="Pfam" id="PF01022">
    <property type="entry name" value="HTH_5"/>
    <property type="match status" value="1"/>
</dbReference>
<feature type="domain" description="HTH arsR-type" evidence="4">
    <location>
        <begin position="274"/>
        <end position="368"/>
    </location>
</feature>
<gene>
    <name evidence="5" type="ORF">JK636_07980</name>
</gene>
<dbReference type="PRINTS" id="PR00778">
    <property type="entry name" value="HTHARSR"/>
</dbReference>
<protein>
    <submittedName>
        <fullName evidence="5">Winged helix-turn-helix transcriptional regulator</fullName>
    </submittedName>
</protein>
<reference evidence="5 6" key="1">
    <citation type="submission" date="2021-01" db="EMBL/GenBank/DDBJ databases">
        <title>Genome public.</title>
        <authorList>
            <person name="Liu C."/>
            <person name="Sun Q."/>
        </authorList>
    </citation>
    <scope>NUCLEOTIDE SEQUENCE [LARGE SCALE GENOMIC DNA]</scope>
    <source>
        <strain evidence="5 6">YIM B02515</strain>
    </source>
</reference>
<evidence type="ECO:0000259" key="4">
    <source>
        <dbReference type="PROSITE" id="PS50987"/>
    </source>
</evidence>